<proteinExistence type="predicted"/>
<keyword evidence="3" id="KW-1185">Reference proteome</keyword>
<feature type="compositionally biased region" description="Low complexity" evidence="1">
    <location>
        <begin position="54"/>
        <end position="64"/>
    </location>
</feature>
<accession>A0A1H0G710</accession>
<dbReference type="EMBL" id="FNIR01000003">
    <property type="protein sequence ID" value="SDO02539.1"/>
    <property type="molecule type" value="Genomic_DNA"/>
</dbReference>
<evidence type="ECO:0000256" key="1">
    <source>
        <dbReference type="SAM" id="MobiDB-lite"/>
    </source>
</evidence>
<dbReference type="Proteomes" id="UP000199088">
    <property type="component" value="Unassembled WGS sequence"/>
</dbReference>
<gene>
    <name evidence="2" type="ORF">SAMN05660199_01155</name>
</gene>
<evidence type="ECO:0000313" key="2">
    <source>
        <dbReference type="EMBL" id="SDO02539.1"/>
    </source>
</evidence>
<organism evidence="2 3">
    <name type="scientific">Klenkia soli</name>
    <dbReference type="NCBI Taxonomy" id="1052260"/>
    <lineage>
        <taxon>Bacteria</taxon>
        <taxon>Bacillati</taxon>
        <taxon>Actinomycetota</taxon>
        <taxon>Actinomycetes</taxon>
        <taxon>Geodermatophilales</taxon>
        <taxon>Geodermatophilaceae</taxon>
        <taxon>Klenkia</taxon>
    </lineage>
</organism>
<name>A0A1H0G710_9ACTN</name>
<feature type="region of interest" description="Disordered" evidence="1">
    <location>
        <begin position="49"/>
        <end position="89"/>
    </location>
</feature>
<sequence length="89" mass="9455">MTEYDRFEAAVRELLDLPAADQEAHLRNSFGGFSCARSGLSLAWQYRSADPVPTDGSSASGATADARKREAMTSGPYGQANETASIPEA</sequence>
<dbReference type="AlphaFoldDB" id="A0A1H0G710"/>
<feature type="compositionally biased region" description="Polar residues" evidence="1">
    <location>
        <begin position="80"/>
        <end position="89"/>
    </location>
</feature>
<reference evidence="3" key="1">
    <citation type="submission" date="2016-10" db="EMBL/GenBank/DDBJ databases">
        <authorList>
            <person name="Varghese N."/>
            <person name="Submissions S."/>
        </authorList>
    </citation>
    <scope>NUCLEOTIDE SEQUENCE [LARGE SCALE GENOMIC DNA]</scope>
    <source>
        <strain evidence="3">DSM 45843</strain>
    </source>
</reference>
<evidence type="ECO:0000313" key="3">
    <source>
        <dbReference type="Proteomes" id="UP000199088"/>
    </source>
</evidence>
<protein>
    <submittedName>
        <fullName evidence="2">Uncharacterized protein</fullName>
    </submittedName>
</protein>
<dbReference type="RefSeq" id="WP_091241315.1">
    <property type="nucleotide sequence ID" value="NZ_FNIR01000003.1"/>
</dbReference>